<dbReference type="PANTHER" id="PTHR48056:SF57">
    <property type="entry name" value="LEUCINE-RICH REPEAT-CONTAINING N-TERMINAL PLANT-TYPE DOMAIN-CONTAINING PROTEIN"/>
    <property type="match status" value="1"/>
</dbReference>
<feature type="transmembrane region" description="Helical" evidence="10">
    <location>
        <begin position="865"/>
        <end position="884"/>
    </location>
</feature>
<dbReference type="Pfam" id="PF13516">
    <property type="entry name" value="LRR_6"/>
    <property type="match status" value="1"/>
</dbReference>
<dbReference type="Pfam" id="PF13855">
    <property type="entry name" value="LRR_8"/>
    <property type="match status" value="2"/>
</dbReference>
<evidence type="ECO:0000256" key="10">
    <source>
        <dbReference type="SAM" id="Phobius"/>
    </source>
</evidence>
<comment type="caution">
    <text evidence="13">The sequence shown here is derived from an EMBL/GenBank/DDBJ whole genome shotgun (WGS) entry which is preliminary data.</text>
</comment>
<dbReference type="SUPFAM" id="SSF52047">
    <property type="entry name" value="RNI-like"/>
    <property type="match status" value="1"/>
</dbReference>
<keyword evidence="3" id="KW-0433">Leucine-rich repeat</keyword>
<keyword evidence="6" id="KW-0677">Repeat</keyword>
<dbReference type="InterPro" id="IPR032675">
    <property type="entry name" value="LRR_dom_sf"/>
</dbReference>
<dbReference type="GO" id="GO:0016020">
    <property type="term" value="C:membrane"/>
    <property type="evidence" value="ECO:0007669"/>
    <property type="project" value="UniProtKB-SubCell"/>
</dbReference>
<dbReference type="FunFam" id="3.80.10.10:FF:000221">
    <property type="entry name" value="Leucine-rich repeat receptor-like protein kinase PXL1"/>
    <property type="match status" value="1"/>
</dbReference>
<dbReference type="GO" id="GO:0033612">
    <property type="term" value="F:receptor serine/threonine kinase binding"/>
    <property type="evidence" value="ECO:0007669"/>
    <property type="project" value="TreeGrafter"/>
</dbReference>
<evidence type="ECO:0000259" key="12">
    <source>
        <dbReference type="Pfam" id="PF23598"/>
    </source>
</evidence>
<evidence type="ECO:0000256" key="3">
    <source>
        <dbReference type="ARBA" id="ARBA00022614"/>
    </source>
</evidence>
<evidence type="ECO:0000256" key="2">
    <source>
        <dbReference type="ARBA" id="ARBA00009592"/>
    </source>
</evidence>
<dbReference type="PANTHER" id="PTHR48056">
    <property type="entry name" value="LRR RECEPTOR-LIKE SERINE/THREONINE-PROTEIN KINASE-RELATED"/>
    <property type="match status" value="1"/>
</dbReference>
<dbReference type="InterPro" id="IPR013210">
    <property type="entry name" value="LRR_N_plant-typ"/>
</dbReference>
<dbReference type="SUPFAM" id="SSF52058">
    <property type="entry name" value="L domain-like"/>
    <property type="match status" value="3"/>
</dbReference>
<feature type="domain" description="Leucine-rich repeat-containing N-terminal plant-type" evidence="11">
    <location>
        <begin position="2"/>
        <end position="18"/>
    </location>
</feature>
<dbReference type="FunFam" id="3.80.10.10:FF:000041">
    <property type="entry name" value="LRR receptor-like serine/threonine-protein kinase ERECTA"/>
    <property type="match status" value="1"/>
</dbReference>
<protein>
    <recommendedName>
        <fullName evidence="15">Leucine-rich repeat-containing N-terminal plant-type domain-containing protein</fullName>
    </recommendedName>
</protein>
<dbReference type="EMBL" id="JBCGBO010000002">
    <property type="protein sequence ID" value="KAK9221121.1"/>
    <property type="molecule type" value="Genomic_DNA"/>
</dbReference>
<accession>A0AAP0MSD4</accession>
<evidence type="ECO:0000259" key="11">
    <source>
        <dbReference type="Pfam" id="PF08263"/>
    </source>
</evidence>
<proteinExistence type="inferred from homology"/>
<gene>
    <name evidence="13" type="ORF">WN944_009546</name>
</gene>
<evidence type="ECO:0000256" key="8">
    <source>
        <dbReference type="ARBA" id="ARBA00023136"/>
    </source>
</evidence>
<dbReference type="PRINTS" id="PR00019">
    <property type="entry name" value="LEURICHRPT"/>
</dbReference>
<name>A0AAP0MSD4_9ROSI</name>
<feature type="domain" description="Disease resistance R13L4/SHOC-2-like LRR" evidence="12">
    <location>
        <begin position="195"/>
        <end position="379"/>
    </location>
</feature>
<dbReference type="Pfam" id="PF23598">
    <property type="entry name" value="LRR_14"/>
    <property type="match status" value="1"/>
</dbReference>
<organism evidence="13 14">
    <name type="scientific">Citrus x changshan-huyou</name>
    <dbReference type="NCBI Taxonomy" id="2935761"/>
    <lineage>
        <taxon>Eukaryota</taxon>
        <taxon>Viridiplantae</taxon>
        <taxon>Streptophyta</taxon>
        <taxon>Embryophyta</taxon>
        <taxon>Tracheophyta</taxon>
        <taxon>Spermatophyta</taxon>
        <taxon>Magnoliopsida</taxon>
        <taxon>eudicotyledons</taxon>
        <taxon>Gunneridae</taxon>
        <taxon>Pentapetalae</taxon>
        <taxon>rosids</taxon>
        <taxon>malvids</taxon>
        <taxon>Sapindales</taxon>
        <taxon>Rutaceae</taxon>
        <taxon>Aurantioideae</taxon>
        <taxon>Citrus</taxon>
    </lineage>
</organism>
<evidence type="ECO:0000256" key="9">
    <source>
        <dbReference type="ARBA" id="ARBA00023180"/>
    </source>
</evidence>
<keyword evidence="7 10" id="KW-1133">Transmembrane helix</keyword>
<dbReference type="Pfam" id="PF08263">
    <property type="entry name" value="LRRNT_2"/>
    <property type="match status" value="1"/>
</dbReference>
<comment type="similarity">
    <text evidence="2">Belongs to the RLP family.</text>
</comment>
<evidence type="ECO:0000256" key="5">
    <source>
        <dbReference type="ARBA" id="ARBA00022729"/>
    </source>
</evidence>
<evidence type="ECO:0000313" key="13">
    <source>
        <dbReference type="EMBL" id="KAK9221121.1"/>
    </source>
</evidence>
<keyword evidence="14" id="KW-1185">Reference proteome</keyword>
<dbReference type="InterPro" id="IPR055414">
    <property type="entry name" value="LRR_R13L4/SHOC2-like"/>
</dbReference>
<evidence type="ECO:0000256" key="7">
    <source>
        <dbReference type="ARBA" id="ARBA00022989"/>
    </source>
</evidence>
<keyword evidence="8 10" id="KW-0472">Membrane</keyword>
<dbReference type="FunFam" id="3.80.10.10:FF:000111">
    <property type="entry name" value="LRR receptor-like serine/threonine-protein kinase ERECTA"/>
    <property type="match status" value="1"/>
</dbReference>
<dbReference type="FunFam" id="3.80.10.10:FF:000233">
    <property type="entry name" value="Leucine-rich repeat receptor-like protein kinase TDR"/>
    <property type="match status" value="1"/>
</dbReference>
<reference evidence="13 14" key="1">
    <citation type="submission" date="2024-05" db="EMBL/GenBank/DDBJ databases">
        <title>Haplotype-resolved chromosome-level genome assembly of Huyou (Citrus changshanensis).</title>
        <authorList>
            <person name="Miao C."/>
            <person name="Chen W."/>
            <person name="Wu Y."/>
            <person name="Wang L."/>
            <person name="Zhao S."/>
            <person name="Grierson D."/>
            <person name="Xu C."/>
            <person name="Chen K."/>
        </authorList>
    </citation>
    <scope>NUCLEOTIDE SEQUENCE [LARGE SCALE GENOMIC DNA]</scope>
    <source>
        <strain evidence="13">01-14</strain>
        <tissue evidence="13">Leaf</tissue>
    </source>
</reference>
<evidence type="ECO:0000256" key="1">
    <source>
        <dbReference type="ARBA" id="ARBA00004479"/>
    </source>
</evidence>
<dbReference type="Pfam" id="PF00560">
    <property type="entry name" value="LRR_1"/>
    <property type="match status" value="9"/>
</dbReference>
<dbReference type="SMART" id="SM00369">
    <property type="entry name" value="LRR_TYP"/>
    <property type="match status" value="11"/>
</dbReference>
<dbReference type="InterPro" id="IPR050647">
    <property type="entry name" value="Plant_LRR-RLKs"/>
</dbReference>
<keyword evidence="4 10" id="KW-0812">Transmembrane</keyword>
<dbReference type="Proteomes" id="UP001428341">
    <property type="component" value="Unassembled WGS sequence"/>
</dbReference>
<evidence type="ECO:0000256" key="4">
    <source>
        <dbReference type="ARBA" id="ARBA00022692"/>
    </source>
</evidence>
<dbReference type="Gene3D" id="3.80.10.10">
    <property type="entry name" value="Ribonuclease Inhibitor"/>
    <property type="match status" value="5"/>
</dbReference>
<dbReference type="PROSITE" id="PS51450">
    <property type="entry name" value="LRR"/>
    <property type="match status" value="1"/>
</dbReference>
<keyword evidence="5" id="KW-0732">Signal</keyword>
<evidence type="ECO:0008006" key="15">
    <source>
        <dbReference type="Google" id="ProtNLM"/>
    </source>
</evidence>
<evidence type="ECO:0000313" key="14">
    <source>
        <dbReference type="Proteomes" id="UP001428341"/>
    </source>
</evidence>
<keyword evidence="9" id="KW-0325">Glycoprotein</keyword>
<comment type="subcellular location">
    <subcellularLocation>
        <location evidence="1">Membrane</location>
        <topology evidence="1">Single-pass type I membrane protein</topology>
    </subcellularLocation>
</comment>
<dbReference type="InterPro" id="IPR003591">
    <property type="entry name" value="Leu-rich_rpt_typical-subtyp"/>
</dbReference>
<evidence type="ECO:0000256" key="6">
    <source>
        <dbReference type="ARBA" id="ARBA00022737"/>
    </source>
</evidence>
<dbReference type="AlphaFoldDB" id="A0AAP0MSD4"/>
<dbReference type="GO" id="GO:0009791">
    <property type="term" value="P:post-embryonic development"/>
    <property type="evidence" value="ECO:0007669"/>
    <property type="project" value="UniProtKB-ARBA"/>
</dbReference>
<sequence length="921" mass="101762">MSWKEDADCCSWDGVTCDSARGHVIGLDLSCSWLHGNIPSNSSLSLLPRLRKLNLAFNDFNFSKISSGFTDQFPSLTLLNLSFSNFTGSIPPSLGNNITQLAYLDLSDNSFSGHIPSSFSNLHQLRHLDLWDNGFVGKIPASLGNNITQLAYLDLSSNSFSGHIPSSFSNLQQLGCLALGNNHFVGEIPASLGNNITQLAYLDLSSNGFSGHIPSSFSNLQQLRHLNLRAIYFVGKIPDMFTNLTQLSFLGLAYNELMGSIPSSIFELLNLTEIYLSFNNFSGSIELYDFVKLKNLKVLYLYNISLSVSTKLTANSSFPNISTLDLSACNISEFPDILRTQHQLEFLDLSENQIGGRIPSWMWDIGVHTLIELDLSRNFLTSIDHLPWKNLEYLHLESNSLQGSLPDLPPNMVWLSISNNSLTGEIPSSFCNLNSIRFFDVSNNSLSGQIPQCLGNSTLETLDLGMNNFQGSIPQTYAKGCNLTYLRLNGNHLEGPLPPSLINCVNLSFLDVANNNLSGPIPECLGNSTRLSFLDVGNNSLSGPIPECLGNSTLQVLDMRMNNFSGSLPQTFAKSCVLVSLKLNGNRLKGPLPPSLVNCQYLEVLDVGNNQIDDTFPYWLDVLLELQVLILRSNRFWGPIGDTKTRVPFPKLRIIDCSHNQLAGVLPLRYLDSFKAMMHGDNNSVEVGYMRLRYSSNYYESISLTMKGNDIQMERILTTFATIDLSSNRFQGEISEVLGKLNSLKSLNISHNNLTGGIPSSLRNLTELESLDLSSNKLAGRIPTQLASLNYLSVLNLSNNQLEGPIPGGPQFNTFENDSYSGNSGLCGFPLSKSCSIDEAPEPTTPTGFIEGDDASSWFDWKLAMLGYASAVVIGLSIGYMAFVTGRPQWFVRMIERKQSRKLRRVIRRGRAGRRSLLVHL</sequence>
<dbReference type="InterPro" id="IPR001611">
    <property type="entry name" value="Leu-rich_rpt"/>
</dbReference>
<dbReference type="SMART" id="SM00365">
    <property type="entry name" value="LRR_SD22"/>
    <property type="match status" value="7"/>
</dbReference>